<evidence type="ECO:0000256" key="3">
    <source>
        <dbReference type="ARBA" id="ARBA00022692"/>
    </source>
</evidence>
<dbReference type="InterPro" id="IPR051542">
    <property type="entry name" value="Hydrogenase_cytochrome"/>
</dbReference>
<proteinExistence type="predicted"/>
<keyword evidence="2" id="KW-1003">Cell membrane</keyword>
<dbReference type="RefSeq" id="WP_207882295.1">
    <property type="nucleotide sequence ID" value="NZ_JAFVMF010000015.1"/>
</dbReference>
<dbReference type="PANTHER" id="PTHR30485:SF1">
    <property type="entry name" value="CYTOCHROME YDHU-RELATED"/>
    <property type="match status" value="1"/>
</dbReference>
<evidence type="ECO:0000256" key="1">
    <source>
        <dbReference type="ARBA" id="ARBA00004651"/>
    </source>
</evidence>
<name>A0ABS3LYE0_9PROT</name>
<feature type="domain" description="Cytochrome b561 bacterial/Ni-hydrogenase" evidence="7">
    <location>
        <begin position="9"/>
        <end position="194"/>
    </location>
</feature>
<evidence type="ECO:0000256" key="5">
    <source>
        <dbReference type="ARBA" id="ARBA00023136"/>
    </source>
</evidence>
<feature type="transmembrane region" description="Helical" evidence="6">
    <location>
        <begin position="162"/>
        <end position="195"/>
    </location>
</feature>
<dbReference type="Gene3D" id="1.20.950.20">
    <property type="entry name" value="Transmembrane di-heme cytochromes, Chain C"/>
    <property type="match status" value="1"/>
</dbReference>
<evidence type="ECO:0000259" key="7">
    <source>
        <dbReference type="Pfam" id="PF01292"/>
    </source>
</evidence>
<gene>
    <name evidence="8" type="ORF">J2D73_14140</name>
</gene>
<feature type="transmembrane region" description="Helical" evidence="6">
    <location>
        <begin position="14"/>
        <end position="34"/>
    </location>
</feature>
<keyword evidence="4 6" id="KW-1133">Transmembrane helix</keyword>
<feature type="transmembrane region" description="Helical" evidence="6">
    <location>
        <begin position="54"/>
        <end position="77"/>
    </location>
</feature>
<reference evidence="8 9" key="1">
    <citation type="submission" date="2021-03" db="EMBL/GenBank/DDBJ databases">
        <title>The complete genome sequence of Acetobacter sacchari TBRC 11175.</title>
        <authorList>
            <person name="Charoenyingcharoen P."/>
            <person name="Yukphan P."/>
        </authorList>
    </citation>
    <scope>NUCLEOTIDE SEQUENCE [LARGE SCALE GENOMIC DNA]</scope>
    <source>
        <strain evidence="8 9">TBRC 11175</strain>
    </source>
</reference>
<comment type="subcellular location">
    <subcellularLocation>
        <location evidence="1">Cell membrane</location>
        <topology evidence="1">Multi-pass membrane protein</topology>
    </subcellularLocation>
</comment>
<accession>A0ABS3LYE0</accession>
<keyword evidence="9" id="KW-1185">Reference proteome</keyword>
<evidence type="ECO:0000313" key="9">
    <source>
        <dbReference type="Proteomes" id="UP000664771"/>
    </source>
</evidence>
<protein>
    <submittedName>
        <fullName evidence="8">Cytochrome b/b6 domain-containing protein</fullName>
    </submittedName>
</protein>
<evidence type="ECO:0000313" key="8">
    <source>
        <dbReference type="EMBL" id="MBO1360927.1"/>
    </source>
</evidence>
<evidence type="ECO:0000256" key="6">
    <source>
        <dbReference type="SAM" id="Phobius"/>
    </source>
</evidence>
<comment type="caution">
    <text evidence="8">The sequence shown here is derived from an EMBL/GenBank/DDBJ whole genome shotgun (WGS) entry which is preliminary data.</text>
</comment>
<dbReference type="InterPro" id="IPR011577">
    <property type="entry name" value="Cyt_b561_bac/Ni-Hgenase"/>
</dbReference>
<evidence type="ECO:0000256" key="4">
    <source>
        <dbReference type="ARBA" id="ARBA00022989"/>
    </source>
</evidence>
<dbReference type="InterPro" id="IPR016174">
    <property type="entry name" value="Di-haem_cyt_TM"/>
</dbReference>
<keyword evidence="3 6" id="KW-0812">Transmembrane</keyword>
<keyword evidence="5 6" id="KW-0472">Membrane</keyword>
<organism evidence="8 9">
    <name type="scientific">Acetobacter sacchari</name>
    <dbReference type="NCBI Taxonomy" id="2661687"/>
    <lineage>
        <taxon>Bacteria</taxon>
        <taxon>Pseudomonadati</taxon>
        <taxon>Pseudomonadota</taxon>
        <taxon>Alphaproteobacteria</taxon>
        <taxon>Acetobacterales</taxon>
        <taxon>Acetobacteraceae</taxon>
        <taxon>Acetobacter</taxon>
    </lineage>
</organism>
<evidence type="ECO:0000256" key="2">
    <source>
        <dbReference type="ARBA" id="ARBA00022475"/>
    </source>
</evidence>
<dbReference type="Proteomes" id="UP000664771">
    <property type="component" value="Unassembled WGS sequence"/>
</dbReference>
<dbReference type="PANTHER" id="PTHR30485">
    <property type="entry name" value="NI/FE-HYDROGENASE 1 B-TYPE CYTOCHROME SUBUNIT"/>
    <property type="match status" value="1"/>
</dbReference>
<dbReference type="Pfam" id="PF01292">
    <property type="entry name" value="Ni_hydr_CYTB"/>
    <property type="match status" value="1"/>
</dbReference>
<dbReference type="EMBL" id="JAFVMF010000015">
    <property type="protein sequence ID" value="MBO1360927.1"/>
    <property type="molecule type" value="Genomic_DNA"/>
</dbReference>
<dbReference type="SUPFAM" id="SSF81342">
    <property type="entry name" value="Transmembrane di-heme cytochromes"/>
    <property type="match status" value="1"/>
</dbReference>
<feature type="transmembrane region" description="Helical" evidence="6">
    <location>
        <begin position="122"/>
        <end position="142"/>
    </location>
</feature>
<sequence length="207" mass="22668">MTHRPHSPSLVTRVTHWVGALSMIVMIGSGWQIYNASPLLPFIFPAWATLGGWLGGGIAWHFAAMWSLMGSGAIYLLHGVASGRLRRDLRPRAAYLLLRDLGLAARLRLTHAPGTYNAIQRLLYSGVLGVVILAVATGLSIWKPVQLAFLAWAFGGYDIARRLHFALMCLIVGFLIVHVCLALIVPSTLFGMVFGRRVLVIDEDKPS</sequence>